<reference evidence="3" key="1">
    <citation type="journal article" date="2023" name="Mol. Phylogenet. Evol.">
        <title>Genome-scale phylogeny and comparative genomics of the fungal order Sordariales.</title>
        <authorList>
            <person name="Hensen N."/>
            <person name="Bonometti L."/>
            <person name="Westerberg I."/>
            <person name="Brannstrom I.O."/>
            <person name="Guillou S."/>
            <person name="Cros-Aarteil S."/>
            <person name="Calhoun S."/>
            <person name="Haridas S."/>
            <person name="Kuo A."/>
            <person name="Mondo S."/>
            <person name="Pangilinan J."/>
            <person name="Riley R."/>
            <person name="LaButti K."/>
            <person name="Andreopoulos B."/>
            <person name="Lipzen A."/>
            <person name="Chen C."/>
            <person name="Yan M."/>
            <person name="Daum C."/>
            <person name="Ng V."/>
            <person name="Clum A."/>
            <person name="Steindorff A."/>
            <person name="Ohm R.A."/>
            <person name="Martin F."/>
            <person name="Silar P."/>
            <person name="Natvig D.O."/>
            <person name="Lalanne C."/>
            <person name="Gautier V."/>
            <person name="Ament-Velasquez S.L."/>
            <person name="Kruys A."/>
            <person name="Hutchinson M.I."/>
            <person name="Powell A.J."/>
            <person name="Barry K."/>
            <person name="Miller A.N."/>
            <person name="Grigoriev I.V."/>
            <person name="Debuchy R."/>
            <person name="Gladieux P."/>
            <person name="Hiltunen Thoren M."/>
            <person name="Johannesson H."/>
        </authorList>
    </citation>
    <scope>NUCLEOTIDE SEQUENCE</scope>
    <source>
        <strain evidence="3">CBS 118394</strain>
    </source>
</reference>
<feature type="compositionally biased region" description="Polar residues" evidence="1">
    <location>
        <begin position="22"/>
        <end position="37"/>
    </location>
</feature>
<keyword evidence="4" id="KW-1185">Reference proteome</keyword>
<comment type="caution">
    <text evidence="3">The sequence shown here is derived from an EMBL/GenBank/DDBJ whole genome shotgun (WGS) entry which is preliminary data.</text>
</comment>
<evidence type="ECO:0000313" key="4">
    <source>
        <dbReference type="Proteomes" id="UP001283341"/>
    </source>
</evidence>
<dbReference type="AlphaFoldDB" id="A0AAE0HYD8"/>
<evidence type="ECO:0000256" key="1">
    <source>
        <dbReference type="SAM" id="MobiDB-lite"/>
    </source>
</evidence>
<dbReference type="EMBL" id="JAUEDM010000007">
    <property type="protein sequence ID" value="KAK3314241.1"/>
    <property type="molecule type" value="Genomic_DNA"/>
</dbReference>
<accession>A0AAE0HYD8</accession>
<evidence type="ECO:0000256" key="2">
    <source>
        <dbReference type="SAM" id="Phobius"/>
    </source>
</evidence>
<feature type="region of interest" description="Disordered" evidence="1">
    <location>
        <begin position="15"/>
        <end position="87"/>
    </location>
</feature>
<evidence type="ECO:0000313" key="3">
    <source>
        <dbReference type="EMBL" id="KAK3314241.1"/>
    </source>
</evidence>
<reference evidence="3" key="2">
    <citation type="submission" date="2023-06" db="EMBL/GenBank/DDBJ databases">
        <authorList>
            <consortium name="Lawrence Berkeley National Laboratory"/>
            <person name="Haridas S."/>
            <person name="Hensen N."/>
            <person name="Bonometti L."/>
            <person name="Westerberg I."/>
            <person name="Brannstrom I.O."/>
            <person name="Guillou S."/>
            <person name="Cros-Aarteil S."/>
            <person name="Calhoun S."/>
            <person name="Kuo A."/>
            <person name="Mondo S."/>
            <person name="Pangilinan J."/>
            <person name="Riley R."/>
            <person name="Labutti K."/>
            <person name="Andreopoulos B."/>
            <person name="Lipzen A."/>
            <person name="Chen C."/>
            <person name="Yanf M."/>
            <person name="Daum C."/>
            <person name="Ng V."/>
            <person name="Clum A."/>
            <person name="Steindorff A."/>
            <person name="Ohm R."/>
            <person name="Martin F."/>
            <person name="Silar P."/>
            <person name="Natvig D."/>
            <person name="Lalanne C."/>
            <person name="Gautier V."/>
            <person name="Ament-Velasquez S.L."/>
            <person name="Kruys A."/>
            <person name="Hutchinson M.I."/>
            <person name="Powell A.J."/>
            <person name="Barry K."/>
            <person name="Miller A.N."/>
            <person name="Grigoriev I.V."/>
            <person name="Debuchy R."/>
            <person name="Gladieux P."/>
            <person name="Thoren M.H."/>
            <person name="Johannesson H."/>
        </authorList>
    </citation>
    <scope>NUCLEOTIDE SEQUENCE</scope>
    <source>
        <strain evidence="3">CBS 118394</strain>
    </source>
</reference>
<keyword evidence="2" id="KW-0812">Transmembrane</keyword>
<gene>
    <name evidence="3" type="ORF">B0H66DRAFT_568065</name>
</gene>
<proteinExistence type="predicted"/>
<keyword evidence="2" id="KW-1133">Transmembrane helix</keyword>
<feature type="transmembrane region" description="Helical" evidence="2">
    <location>
        <begin position="136"/>
        <end position="160"/>
    </location>
</feature>
<feature type="transmembrane region" description="Helical" evidence="2">
    <location>
        <begin position="99"/>
        <end position="124"/>
    </location>
</feature>
<organism evidence="3 4">
    <name type="scientific">Apodospora peruviana</name>
    <dbReference type="NCBI Taxonomy" id="516989"/>
    <lineage>
        <taxon>Eukaryota</taxon>
        <taxon>Fungi</taxon>
        <taxon>Dikarya</taxon>
        <taxon>Ascomycota</taxon>
        <taxon>Pezizomycotina</taxon>
        <taxon>Sordariomycetes</taxon>
        <taxon>Sordariomycetidae</taxon>
        <taxon>Sordariales</taxon>
        <taxon>Lasiosphaeriaceae</taxon>
        <taxon>Apodospora</taxon>
    </lineage>
</organism>
<feature type="compositionally biased region" description="Polar residues" evidence="1">
    <location>
        <begin position="46"/>
        <end position="72"/>
    </location>
</feature>
<keyword evidence="2" id="KW-0472">Membrane</keyword>
<dbReference type="Proteomes" id="UP001283341">
    <property type="component" value="Unassembled WGS sequence"/>
</dbReference>
<sequence length="214" mass="24044">MRCTFLQIVNFQPASASLPGKSGQQNLRKTPNISNTFAPGDRDTKSSSMTESTRTSNRSSITQVNKDTCTRSPSDEQDGVEITSSNTVLIPNGPPRPMILSWMVIHLPPSLITIYPLPMLYFYSGPSWSPDRGIRLGWFLFAGKVYETLIVASLADILLYHIRYSLARAPRGVPFGALMAPYQLSNALYLFRRSCSMSLWTRITTRCTRQRRQS</sequence>
<name>A0AAE0HYD8_9PEZI</name>
<protein>
    <submittedName>
        <fullName evidence="3">Uncharacterized protein</fullName>
    </submittedName>
</protein>